<evidence type="ECO:0000256" key="2">
    <source>
        <dbReference type="ARBA" id="ARBA00022679"/>
    </source>
</evidence>
<keyword evidence="4" id="KW-0472">Membrane</keyword>
<dbReference type="PANTHER" id="PTHR13610:SF9">
    <property type="entry name" value="FI06469P"/>
    <property type="match status" value="1"/>
</dbReference>
<evidence type="ECO:0000256" key="4">
    <source>
        <dbReference type="SAM" id="Phobius"/>
    </source>
</evidence>
<dbReference type="InterPro" id="IPR026170">
    <property type="entry name" value="FAM173A/B"/>
</dbReference>
<keyword evidence="4" id="KW-1133">Transmembrane helix</keyword>
<evidence type="ECO:0000256" key="1">
    <source>
        <dbReference type="ARBA" id="ARBA00022603"/>
    </source>
</evidence>
<dbReference type="Gene3D" id="3.40.50.150">
    <property type="entry name" value="Vaccinia Virus protein VP39"/>
    <property type="match status" value="1"/>
</dbReference>
<keyword evidence="1" id="KW-0489">Methyltransferase</keyword>
<gene>
    <name evidence="5" type="ORF">SCFA_30063</name>
</gene>
<name>A0A485M5W0_9ZZZZ</name>
<dbReference type="InterPro" id="IPR029063">
    <property type="entry name" value="SAM-dependent_MTases_sf"/>
</dbReference>
<dbReference type="PANTHER" id="PTHR13610">
    <property type="entry name" value="METHYLTRANSFERASE DOMAIN-CONTAINING PROTEIN"/>
    <property type="match status" value="1"/>
</dbReference>
<protein>
    <submittedName>
        <fullName evidence="5">Uncharacterized protein</fullName>
    </submittedName>
</protein>
<dbReference type="EMBL" id="CAADRM010000092">
    <property type="protein sequence ID" value="VFU14534.1"/>
    <property type="molecule type" value="Genomic_DNA"/>
</dbReference>
<evidence type="ECO:0000313" key="5">
    <source>
        <dbReference type="EMBL" id="VFU14534.1"/>
    </source>
</evidence>
<accession>A0A485M5W0</accession>
<reference evidence="5" key="1">
    <citation type="submission" date="2019-03" db="EMBL/GenBank/DDBJ databases">
        <authorList>
            <person name="Hao L."/>
        </authorList>
    </citation>
    <scope>NUCLEOTIDE SEQUENCE</scope>
</reference>
<sequence>MELFLKAVLIILLIVFLGLFLFSVVLIAVHRKTGGALFVPTPKVILKTIMEHVDFSPYHDIRELGAGDGRFMAAVEKVYGRPVTGYEVNPLAYLLCRLRLGILGLSSRVVYRSFWEADLAGAQVVFCYLFPDIMPRLGEKLAHELDDGALVISANFPLPGWMPDEIIHSDHPVFNDPVFLYRKGAHLKRTGRR</sequence>
<dbReference type="AlphaFoldDB" id="A0A485M5W0"/>
<dbReference type="SUPFAM" id="SSF53335">
    <property type="entry name" value="S-adenosyl-L-methionine-dependent methyltransferases"/>
    <property type="match status" value="1"/>
</dbReference>
<dbReference type="GO" id="GO:1905706">
    <property type="term" value="P:regulation of mitochondrial ATP synthesis coupled proton transport"/>
    <property type="evidence" value="ECO:0007669"/>
    <property type="project" value="TreeGrafter"/>
</dbReference>
<organism evidence="5">
    <name type="scientific">anaerobic digester metagenome</name>
    <dbReference type="NCBI Taxonomy" id="1263854"/>
    <lineage>
        <taxon>unclassified sequences</taxon>
        <taxon>metagenomes</taxon>
        <taxon>ecological metagenomes</taxon>
    </lineage>
</organism>
<evidence type="ECO:0000256" key="3">
    <source>
        <dbReference type="ARBA" id="ARBA00022691"/>
    </source>
</evidence>
<proteinExistence type="predicted"/>
<dbReference type="GO" id="GO:0032259">
    <property type="term" value="P:methylation"/>
    <property type="evidence" value="ECO:0007669"/>
    <property type="project" value="UniProtKB-KW"/>
</dbReference>
<feature type="transmembrane region" description="Helical" evidence="4">
    <location>
        <begin position="6"/>
        <end position="29"/>
    </location>
</feature>
<keyword evidence="2" id="KW-0808">Transferase</keyword>
<dbReference type="GO" id="GO:0016279">
    <property type="term" value="F:protein-lysine N-methyltransferase activity"/>
    <property type="evidence" value="ECO:0007669"/>
    <property type="project" value="InterPro"/>
</dbReference>
<keyword evidence="4" id="KW-0812">Transmembrane</keyword>
<dbReference type="GO" id="GO:0005739">
    <property type="term" value="C:mitochondrion"/>
    <property type="evidence" value="ECO:0007669"/>
    <property type="project" value="TreeGrafter"/>
</dbReference>
<keyword evidence="3" id="KW-0949">S-adenosyl-L-methionine</keyword>